<name>A0A6P4B1C5_ARADU</name>
<evidence type="ECO:0000313" key="4">
    <source>
        <dbReference type="RefSeq" id="XP_015932330.1"/>
    </source>
</evidence>
<reference evidence="4" key="2">
    <citation type="submission" date="2025-08" db="UniProtKB">
        <authorList>
            <consortium name="RefSeq"/>
        </authorList>
    </citation>
    <scope>IDENTIFICATION</scope>
    <source>
        <tissue evidence="4">Whole plant</tissue>
    </source>
</reference>
<feature type="compositionally biased region" description="Polar residues" evidence="1">
    <location>
        <begin position="93"/>
        <end position="125"/>
    </location>
</feature>
<dbReference type="InterPro" id="IPR044681">
    <property type="entry name" value="PICBP-like"/>
</dbReference>
<feature type="region of interest" description="Disordered" evidence="1">
    <location>
        <begin position="334"/>
        <end position="357"/>
    </location>
</feature>
<evidence type="ECO:0000313" key="3">
    <source>
        <dbReference type="Proteomes" id="UP000515211"/>
    </source>
</evidence>
<dbReference type="GeneID" id="107458631"/>
<feature type="region of interest" description="Disordered" evidence="1">
    <location>
        <begin position="1"/>
        <end position="179"/>
    </location>
</feature>
<dbReference type="RefSeq" id="XP_015932330.1">
    <property type="nucleotide sequence ID" value="XM_016076844.3"/>
</dbReference>
<dbReference type="PANTHER" id="PTHR33923">
    <property type="entry name" value="CALMODULIN-BINDING PROTEIN-RELATED"/>
    <property type="match status" value="1"/>
</dbReference>
<dbReference type="PANTHER" id="PTHR33923:SF2">
    <property type="entry name" value="CALMODULIN-BINDING PROTEIN-RELATED"/>
    <property type="match status" value="1"/>
</dbReference>
<organism evidence="3 4">
    <name type="scientific">Arachis duranensis</name>
    <name type="common">Wild peanut</name>
    <dbReference type="NCBI Taxonomy" id="130453"/>
    <lineage>
        <taxon>Eukaryota</taxon>
        <taxon>Viridiplantae</taxon>
        <taxon>Streptophyta</taxon>
        <taxon>Embryophyta</taxon>
        <taxon>Tracheophyta</taxon>
        <taxon>Spermatophyta</taxon>
        <taxon>Magnoliopsida</taxon>
        <taxon>eudicotyledons</taxon>
        <taxon>Gunneridae</taxon>
        <taxon>Pentapetalae</taxon>
        <taxon>rosids</taxon>
        <taxon>fabids</taxon>
        <taxon>Fabales</taxon>
        <taxon>Fabaceae</taxon>
        <taxon>Papilionoideae</taxon>
        <taxon>50 kb inversion clade</taxon>
        <taxon>dalbergioids sensu lato</taxon>
        <taxon>Dalbergieae</taxon>
        <taxon>Pterocarpus clade</taxon>
        <taxon>Arachis</taxon>
    </lineage>
</organism>
<dbReference type="KEGG" id="adu:107458631"/>
<dbReference type="InterPro" id="IPR012417">
    <property type="entry name" value="CaM-bd_dom_pln"/>
</dbReference>
<dbReference type="Proteomes" id="UP000515211">
    <property type="component" value="Chromosome 7"/>
</dbReference>
<feature type="domain" description="Calmodulin-binding" evidence="2">
    <location>
        <begin position="552"/>
        <end position="665"/>
    </location>
</feature>
<dbReference type="SMART" id="SM01054">
    <property type="entry name" value="CaM_binding"/>
    <property type="match status" value="1"/>
</dbReference>
<dbReference type="Pfam" id="PF07839">
    <property type="entry name" value="CaM_binding"/>
    <property type="match status" value="1"/>
</dbReference>
<gene>
    <name evidence="4" type="primary">LOC107458631</name>
</gene>
<reference evidence="3" key="1">
    <citation type="journal article" date="2016" name="Nat. Genet.">
        <title>The genome sequences of Arachis duranensis and Arachis ipaensis, the diploid ancestors of cultivated peanut.</title>
        <authorList>
            <person name="Bertioli D.J."/>
            <person name="Cannon S.B."/>
            <person name="Froenicke L."/>
            <person name="Huang G."/>
            <person name="Farmer A.D."/>
            <person name="Cannon E.K."/>
            <person name="Liu X."/>
            <person name="Gao D."/>
            <person name="Clevenger J."/>
            <person name="Dash S."/>
            <person name="Ren L."/>
            <person name="Moretzsohn M.C."/>
            <person name="Shirasawa K."/>
            <person name="Huang W."/>
            <person name="Vidigal B."/>
            <person name="Abernathy B."/>
            <person name="Chu Y."/>
            <person name="Niederhuth C.E."/>
            <person name="Umale P."/>
            <person name="Araujo A.C."/>
            <person name="Kozik A."/>
            <person name="Kim K.D."/>
            <person name="Burow M.D."/>
            <person name="Varshney R.K."/>
            <person name="Wang X."/>
            <person name="Zhang X."/>
            <person name="Barkley N."/>
            <person name="Guimaraes P.M."/>
            <person name="Isobe S."/>
            <person name="Guo B."/>
            <person name="Liao B."/>
            <person name="Stalker H.T."/>
            <person name="Schmitz R.J."/>
            <person name="Scheffler B.E."/>
            <person name="Leal-Bertioli S.C."/>
            <person name="Xun X."/>
            <person name="Jackson S.A."/>
            <person name="Michelmore R."/>
            <person name="Ozias-Akins P."/>
        </authorList>
    </citation>
    <scope>NUCLEOTIDE SEQUENCE [LARGE SCALE GENOMIC DNA]</scope>
    <source>
        <strain evidence="3">cv. V14167</strain>
    </source>
</reference>
<accession>A0A6P4B1C5</accession>
<proteinExistence type="predicted"/>
<evidence type="ECO:0000259" key="2">
    <source>
        <dbReference type="SMART" id="SM01054"/>
    </source>
</evidence>
<protein>
    <submittedName>
        <fullName evidence="4">Calmodulin binding protein PICBP</fullName>
    </submittedName>
</protein>
<feature type="compositionally biased region" description="Polar residues" evidence="1">
    <location>
        <begin position="71"/>
        <end position="81"/>
    </location>
</feature>
<dbReference type="AlphaFoldDB" id="A0A6P4B1C5"/>
<feature type="compositionally biased region" description="Basic and acidic residues" evidence="1">
    <location>
        <begin position="14"/>
        <end position="26"/>
    </location>
</feature>
<sequence length="692" mass="77447">MNMVQKKVLKKVGIKGDHINKPEKRFTNMKLSSSASLSSQNQDGKSKGTDMKKKIKKPIRSINLSDIEALQSPSRRFTSQPGKPPPSSLHVPRTTTPAASPQKQNTPVRTFDGNSPNYMKPTSSSHAKKELFPVSLKNTATQPSTNDSKSLQKKFSSDSKKVAGSVSNKKSAKNLTRSSSLSLVRSLTKTTSFKASSRACQKKSTARPTCSSTLKDSKFPAYLMLNPGGSESEGTSMAKVCPYTYCSLNGHRHADLPPLKNFVTARRRLLKKQKSNMLDALSPRKSNMKVPCDTRNGSEIGMDGFIEIYAKEKEAESTELRKFDLIVENEDPKDCVPKGIVPNERNPEDDSDEGNDQTMWSHEEISMGSYFSDDSYDGELKKEVEMEESNSDSGANRMEWEEKLLCGFGQEEDVDSSVFSDGENDSKVESLSQSSQEVSVTWLDDILSSYCDDIFSEETMQIPEANAKESELKKEQQGKSSVPKLANAAVEIQENGYASCELNCGQSLLTEYSKMGEDKGNDNENENSHCQIKMSDMAEGGAMVIQEKDFLEKDQRKANKFVRNIMNGGEEQDTIKNWKIMIKRRKRAEDEVEARNFDPREPNFLPLVPVQEPEKVDLRHQMMDERKNAEEWMLDSALRQVVTKLAPARKKKVALLVEAFEIVMPIPKCEESHMRSNSSAFDLHSGHIQACR</sequence>
<dbReference type="GO" id="GO:0005516">
    <property type="term" value="F:calmodulin binding"/>
    <property type="evidence" value="ECO:0007669"/>
    <property type="project" value="InterPro"/>
</dbReference>
<feature type="compositionally biased region" description="Polar residues" evidence="1">
    <location>
        <begin position="136"/>
        <end position="149"/>
    </location>
</feature>
<keyword evidence="3" id="KW-1185">Reference proteome</keyword>
<dbReference type="OrthoDB" id="1304871at2759"/>
<evidence type="ECO:0000256" key="1">
    <source>
        <dbReference type="SAM" id="MobiDB-lite"/>
    </source>
</evidence>